<proteinExistence type="predicted"/>
<dbReference type="EMBL" id="JAACJO010000010">
    <property type="protein sequence ID" value="KAF5353481.1"/>
    <property type="molecule type" value="Genomic_DNA"/>
</dbReference>
<keyword evidence="2" id="KW-1185">Reference proteome</keyword>
<accession>A0A8H5D4K0</accession>
<sequence>MEIVESLGNLGIPFIPGDWRMWKWALQYFSVTRLLLNLHEASKGMKDSIVTQEISTLRFREFCDGQDRTANEEIDKAREVDIEERAAI</sequence>
<dbReference type="AlphaFoldDB" id="A0A8H5D4K0"/>
<gene>
    <name evidence="1" type="ORF">D9756_008059</name>
</gene>
<reference evidence="1 2" key="1">
    <citation type="journal article" date="2020" name="ISME J.">
        <title>Uncovering the hidden diversity of litter-decomposition mechanisms in mushroom-forming fungi.</title>
        <authorList>
            <person name="Floudas D."/>
            <person name="Bentzer J."/>
            <person name="Ahren D."/>
            <person name="Johansson T."/>
            <person name="Persson P."/>
            <person name="Tunlid A."/>
        </authorList>
    </citation>
    <scope>NUCLEOTIDE SEQUENCE [LARGE SCALE GENOMIC DNA]</scope>
    <source>
        <strain evidence="1 2">CBS 146.42</strain>
    </source>
</reference>
<name>A0A8H5D4K0_9AGAR</name>
<dbReference type="Proteomes" id="UP000559027">
    <property type="component" value="Unassembled WGS sequence"/>
</dbReference>
<organism evidence="1 2">
    <name type="scientific">Leucocoprinus leucothites</name>
    <dbReference type="NCBI Taxonomy" id="201217"/>
    <lineage>
        <taxon>Eukaryota</taxon>
        <taxon>Fungi</taxon>
        <taxon>Dikarya</taxon>
        <taxon>Basidiomycota</taxon>
        <taxon>Agaricomycotina</taxon>
        <taxon>Agaricomycetes</taxon>
        <taxon>Agaricomycetidae</taxon>
        <taxon>Agaricales</taxon>
        <taxon>Agaricineae</taxon>
        <taxon>Agaricaceae</taxon>
        <taxon>Leucocoprinus</taxon>
    </lineage>
</organism>
<evidence type="ECO:0000313" key="2">
    <source>
        <dbReference type="Proteomes" id="UP000559027"/>
    </source>
</evidence>
<evidence type="ECO:0000313" key="1">
    <source>
        <dbReference type="EMBL" id="KAF5353481.1"/>
    </source>
</evidence>
<protein>
    <submittedName>
        <fullName evidence="1">Uncharacterized protein</fullName>
    </submittedName>
</protein>
<comment type="caution">
    <text evidence="1">The sequence shown here is derived from an EMBL/GenBank/DDBJ whole genome shotgun (WGS) entry which is preliminary data.</text>
</comment>